<comment type="caution">
    <text evidence="1">The sequence shown here is derived from an EMBL/GenBank/DDBJ whole genome shotgun (WGS) entry which is preliminary data.</text>
</comment>
<organism evidence="1 2">
    <name type="scientific">Roseococcus pinisoli</name>
    <dbReference type="NCBI Taxonomy" id="2835040"/>
    <lineage>
        <taxon>Bacteria</taxon>
        <taxon>Pseudomonadati</taxon>
        <taxon>Pseudomonadota</taxon>
        <taxon>Alphaproteobacteria</taxon>
        <taxon>Acetobacterales</taxon>
        <taxon>Roseomonadaceae</taxon>
        <taxon>Roseococcus</taxon>
    </lineage>
</organism>
<sequence length="131" mass="13578">MSAANAARPALDLPPTTTDLERLAERILGMPGLTPDDLLVAADAMAEAIREAPSNADLRRLRSSEARLRLRAKACGVPGQLQAAALLRVCPVTAGSVGMLRAALPGSCRAWGWSPLLNAIEAAAAAQERGA</sequence>
<accession>A0ABS5Q9W7</accession>
<dbReference type="RefSeq" id="WP_213669123.1">
    <property type="nucleotide sequence ID" value="NZ_JAHCDA010000001.1"/>
</dbReference>
<evidence type="ECO:0008006" key="3">
    <source>
        <dbReference type="Google" id="ProtNLM"/>
    </source>
</evidence>
<protein>
    <recommendedName>
        <fullName evidence="3">DUF222 domain-containing protein</fullName>
    </recommendedName>
</protein>
<proteinExistence type="predicted"/>
<name>A0ABS5Q9W7_9PROT</name>
<gene>
    <name evidence="1" type="ORF">KHU32_06150</name>
</gene>
<evidence type="ECO:0000313" key="2">
    <source>
        <dbReference type="Proteomes" id="UP000766336"/>
    </source>
</evidence>
<dbReference type="Proteomes" id="UP000766336">
    <property type="component" value="Unassembled WGS sequence"/>
</dbReference>
<reference evidence="1 2" key="1">
    <citation type="submission" date="2021-05" db="EMBL/GenBank/DDBJ databases">
        <title>Roseococcus sp. XZZS9, whole genome shotgun sequencing project.</title>
        <authorList>
            <person name="Zhao G."/>
            <person name="Shen L."/>
        </authorList>
    </citation>
    <scope>NUCLEOTIDE SEQUENCE [LARGE SCALE GENOMIC DNA]</scope>
    <source>
        <strain evidence="1 2">XZZS9</strain>
    </source>
</reference>
<keyword evidence="2" id="KW-1185">Reference proteome</keyword>
<evidence type="ECO:0000313" key="1">
    <source>
        <dbReference type="EMBL" id="MBS7810510.1"/>
    </source>
</evidence>
<dbReference type="EMBL" id="JAHCDA010000001">
    <property type="protein sequence ID" value="MBS7810510.1"/>
    <property type="molecule type" value="Genomic_DNA"/>
</dbReference>